<evidence type="ECO:0000256" key="1">
    <source>
        <dbReference type="ARBA" id="ARBA00006432"/>
    </source>
</evidence>
<keyword evidence="4" id="KW-0443">Lipid metabolism</keyword>
<dbReference type="GO" id="GO:0016020">
    <property type="term" value="C:membrane"/>
    <property type="evidence" value="ECO:0007669"/>
    <property type="project" value="TreeGrafter"/>
</dbReference>
<dbReference type="InterPro" id="IPR020845">
    <property type="entry name" value="AMP-binding_CS"/>
</dbReference>
<evidence type="ECO:0000256" key="3">
    <source>
        <dbReference type="ARBA" id="ARBA00022832"/>
    </source>
</evidence>
<comment type="similarity">
    <text evidence="1">Belongs to the ATP-dependent AMP-binding enzyme family.</text>
</comment>
<proteinExistence type="inferred from homology"/>
<dbReference type="InterPro" id="IPR000873">
    <property type="entry name" value="AMP-dep_synth/lig_dom"/>
</dbReference>
<evidence type="ECO:0000259" key="6">
    <source>
        <dbReference type="Pfam" id="PF00501"/>
    </source>
</evidence>
<dbReference type="Pfam" id="PF23562">
    <property type="entry name" value="AMP-binding_C_3"/>
    <property type="match status" value="1"/>
</dbReference>
<dbReference type="PANTHER" id="PTHR43272:SF32">
    <property type="entry name" value="AMP-DEPENDENT SYNTHETASE_LIGASE DOMAIN-CONTAINING PROTEIN"/>
    <property type="match status" value="1"/>
</dbReference>
<dbReference type="Gene3D" id="3.40.50.12780">
    <property type="entry name" value="N-terminal domain of ligase-like"/>
    <property type="match status" value="1"/>
</dbReference>
<evidence type="ECO:0000256" key="4">
    <source>
        <dbReference type="ARBA" id="ARBA00023098"/>
    </source>
</evidence>
<keyword evidence="8" id="KW-1185">Reference proteome</keyword>
<comment type="caution">
    <text evidence="7">The sequence shown here is derived from an EMBL/GenBank/DDBJ whole genome shotgun (WGS) entry which is preliminary data.</text>
</comment>
<keyword evidence="2 7" id="KW-0436">Ligase</keyword>
<dbReference type="OrthoDB" id="5240489at2"/>
<dbReference type="PATRIC" id="fig|1097667.3.peg.3062"/>
<feature type="domain" description="AMP-dependent synthetase/ligase" evidence="6">
    <location>
        <begin position="20"/>
        <end position="419"/>
    </location>
</feature>
<evidence type="ECO:0000256" key="5">
    <source>
        <dbReference type="ARBA" id="ARBA00032875"/>
    </source>
</evidence>
<organism evidence="7 8">
    <name type="scientific">Patulibacter medicamentivorans</name>
    <dbReference type="NCBI Taxonomy" id="1097667"/>
    <lineage>
        <taxon>Bacteria</taxon>
        <taxon>Bacillati</taxon>
        <taxon>Actinomycetota</taxon>
        <taxon>Thermoleophilia</taxon>
        <taxon>Solirubrobacterales</taxon>
        <taxon>Patulibacteraceae</taxon>
        <taxon>Patulibacter</taxon>
    </lineage>
</organism>
<dbReference type="GO" id="GO:0004467">
    <property type="term" value="F:long-chain fatty acid-CoA ligase activity"/>
    <property type="evidence" value="ECO:0007669"/>
    <property type="project" value="TreeGrafter"/>
</dbReference>
<evidence type="ECO:0000313" key="7">
    <source>
        <dbReference type="EMBL" id="EHN10070.1"/>
    </source>
</evidence>
<dbReference type="RefSeq" id="WP_007576812.1">
    <property type="nucleotide sequence ID" value="NZ_AGUD01000242.1"/>
</dbReference>
<sequence length="591" mass="63605">MSSDQALDGRTLAGFVSSIADGRRDDVALRHKHDGEWPEITYGELDDRIRDVARGLVALGLKPGDRVSILAETRPEWTTASLAITLAGLVVVPIYPTNSPQECAWVLGDAGSKVVIAENGAQAAKVHEIRGDLPHLECVVVIDGDGGPDADLSLDDVVTRGESIDRATLEQRSTATGPDDDYTIIYTSGTTGPPKGCVLSQGNYRAMLEIVREADLIQPEDVVYLFLPLAHAMALLIQLSALDRGVTVAYFGGDTTQIIPELSEVRPTMLPSVPRIFEKIYGMVTSAVDAETLSKAVDVGGRVEDLRLAGSPVPADLQSAYDQFDATLFSNVRNAFGGRVRRAVSGAAPIAPEVLEFFWAAGVPVLEGFGMTETSTAATLSTPEHHRFGSVGRALPRVDIRIAQDGELLVRGPNVFGRYHGNPEATTATLVDGWLHTGDLGRIDEDGYLYIVGRKKDIIITAGGKNIAPANLENDLKRSPWISQAVMYGDRRPYPVILVTLDVDRVAAWAAETGAEVPAGGLHEDPTIRGVVQRAVDEANASYARVEQAKKFAILGRDLSQETGELTPTSKVKRNVVHEKFADVLNALYET</sequence>
<dbReference type="PANTHER" id="PTHR43272">
    <property type="entry name" value="LONG-CHAIN-FATTY-ACID--COA LIGASE"/>
    <property type="match status" value="1"/>
</dbReference>
<protein>
    <recommendedName>
        <fullName evidence="5">Acyl-CoA synthetase</fullName>
    </recommendedName>
</protein>
<dbReference type="InterPro" id="IPR042099">
    <property type="entry name" value="ANL_N_sf"/>
</dbReference>
<reference evidence="7 8" key="1">
    <citation type="journal article" date="2013" name="Biodegradation">
        <title>Quantitative proteomic analysis of ibuprofen-degrading Patulibacter sp. strain I11.</title>
        <authorList>
            <person name="Almeida B."/>
            <person name="Kjeldal H."/>
            <person name="Lolas I."/>
            <person name="Knudsen A.D."/>
            <person name="Carvalho G."/>
            <person name="Nielsen K.L."/>
            <person name="Barreto Crespo M.T."/>
            <person name="Stensballe A."/>
            <person name="Nielsen J.L."/>
        </authorList>
    </citation>
    <scope>NUCLEOTIDE SEQUENCE [LARGE SCALE GENOMIC DNA]</scope>
    <source>
        <strain evidence="7 8">I11</strain>
    </source>
</reference>
<dbReference type="Pfam" id="PF00501">
    <property type="entry name" value="AMP-binding"/>
    <property type="match status" value="1"/>
</dbReference>
<dbReference type="Proteomes" id="UP000005143">
    <property type="component" value="Unassembled WGS sequence"/>
</dbReference>
<name>H0E8C8_9ACTN</name>
<evidence type="ECO:0000313" key="8">
    <source>
        <dbReference type="Proteomes" id="UP000005143"/>
    </source>
</evidence>
<accession>H0E8C8</accession>
<evidence type="ECO:0000256" key="2">
    <source>
        <dbReference type="ARBA" id="ARBA00022598"/>
    </source>
</evidence>
<dbReference type="PROSITE" id="PS00455">
    <property type="entry name" value="AMP_BINDING"/>
    <property type="match status" value="1"/>
</dbReference>
<keyword evidence="3" id="KW-0276">Fatty acid metabolism</keyword>
<dbReference type="EMBL" id="AGUD01000242">
    <property type="protein sequence ID" value="EHN10070.1"/>
    <property type="molecule type" value="Genomic_DNA"/>
</dbReference>
<dbReference type="CDD" id="cd05907">
    <property type="entry name" value="VL_LC_FACS_like"/>
    <property type="match status" value="1"/>
</dbReference>
<gene>
    <name evidence="7" type="ORF">PAI11_30890</name>
</gene>
<dbReference type="SUPFAM" id="SSF56801">
    <property type="entry name" value="Acetyl-CoA synthetase-like"/>
    <property type="match status" value="1"/>
</dbReference>
<dbReference type="AlphaFoldDB" id="H0E8C8"/>